<comment type="caution">
    <text evidence="6">The sequence shown here is derived from an EMBL/GenBank/DDBJ whole genome shotgun (WGS) entry which is preliminary data.</text>
</comment>
<dbReference type="InterPro" id="IPR058627">
    <property type="entry name" value="MdtA-like_C"/>
</dbReference>
<feature type="domain" description="CzcB-like barrel-sandwich hybrid" evidence="5">
    <location>
        <begin position="100"/>
        <end position="215"/>
    </location>
</feature>
<dbReference type="GO" id="GO:0015562">
    <property type="term" value="F:efflux transmembrane transporter activity"/>
    <property type="evidence" value="ECO:0007669"/>
    <property type="project" value="TreeGrafter"/>
</dbReference>
<dbReference type="Pfam" id="PF25893">
    <property type="entry name" value="HH_CzcB"/>
    <property type="match status" value="1"/>
</dbReference>
<dbReference type="PANTHER" id="PTHR30469:SF15">
    <property type="entry name" value="HLYD FAMILY OF SECRETION PROTEINS"/>
    <property type="match status" value="1"/>
</dbReference>
<evidence type="ECO:0000313" key="6">
    <source>
        <dbReference type="EMBL" id="TXN37426.1"/>
    </source>
</evidence>
<feature type="domain" description="CzcB-like alpha-helical hairpin" evidence="2">
    <location>
        <begin position="135"/>
        <end position="192"/>
    </location>
</feature>
<dbReference type="Proteomes" id="UP000321456">
    <property type="component" value="Unassembled WGS sequence"/>
</dbReference>
<gene>
    <name evidence="6" type="ORF">FVB32_03840</name>
</gene>
<dbReference type="Pfam" id="PF25954">
    <property type="entry name" value="Beta-barrel_RND_2"/>
    <property type="match status" value="1"/>
</dbReference>
<sequence length="391" mass="42372">MKNLIYLVLIAVVLSSCGGGNNGSVESIIAGNDLEAIRAKRAEISNQQKALDKEIQSLDSVIAALDDNAKLPLVTTIEAKTEKFDHYLELQGDVMTKQNVLIYPEIAGTLNRVYVKEGQKVKKGQLLASIDDGGLSSQLAQMKTQAALEKTTFERQKRLWEQNIGSEIQYLQAKTAYEAQESAVKQMQSQVAKSTIRAPFSGIIDDVIKDQGTVVGPGQGSEVFRIVNLSNMYIEVEVPESHLPNVVPGKNVHVYFPVLGDSVTTKVRQTGNFINPSNRSFTVEIPVPSNNGKVKPNLTAKVMINDYTNENAILIPQSIVSENAAGEQYVYLVNADSTSTDAVAQKSVITTGKTQGDYVEVLSGVNSGDGIIDEGARSVKEGQKVKIKVSN</sequence>
<dbReference type="Pfam" id="PF25967">
    <property type="entry name" value="RND-MFP_C"/>
    <property type="match status" value="1"/>
</dbReference>
<dbReference type="NCBIfam" id="TIGR01730">
    <property type="entry name" value="RND_mfp"/>
    <property type="match status" value="1"/>
</dbReference>
<dbReference type="InterPro" id="IPR006143">
    <property type="entry name" value="RND_pump_MFP"/>
</dbReference>
<dbReference type="PANTHER" id="PTHR30469">
    <property type="entry name" value="MULTIDRUG RESISTANCE PROTEIN MDTA"/>
    <property type="match status" value="1"/>
</dbReference>
<comment type="similarity">
    <text evidence="1">Belongs to the membrane fusion protein (MFP) (TC 8.A.1) family.</text>
</comment>
<keyword evidence="7" id="KW-1185">Reference proteome</keyword>
<name>A0A5C8V7U7_9FLAO</name>
<feature type="domain" description="CusB-like beta-barrel" evidence="3">
    <location>
        <begin position="234"/>
        <end position="305"/>
    </location>
</feature>
<protein>
    <submittedName>
        <fullName evidence="6">Efflux RND transporter periplasmic adaptor subunit</fullName>
    </submittedName>
</protein>
<dbReference type="Gene3D" id="2.40.50.100">
    <property type="match status" value="1"/>
</dbReference>
<dbReference type="AlphaFoldDB" id="A0A5C8V7U7"/>
<evidence type="ECO:0000259" key="2">
    <source>
        <dbReference type="Pfam" id="PF25893"/>
    </source>
</evidence>
<dbReference type="PROSITE" id="PS51257">
    <property type="entry name" value="PROKAR_LIPOPROTEIN"/>
    <property type="match status" value="1"/>
</dbReference>
<dbReference type="InterPro" id="IPR058647">
    <property type="entry name" value="BSH_CzcB-like"/>
</dbReference>
<dbReference type="SUPFAM" id="SSF111369">
    <property type="entry name" value="HlyD-like secretion proteins"/>
    <property type="match status" value="1"/>
</dbReference>
<dbReference type="Gene3D" id="2.40.420.20">
    <property type="match status" value="1"/>
</dbReference>
<organism evidence="6 7">
    <name type="scientific">Flagellimonas hymeniacidonis</name>
    <dbReference type="NCBI Taxonomy" id="2603628"/>
    <lineage>
        <taxon>Bacteria</taxon>
        <taxon>Pseudomonadati</taxon>
        <taxon>Bacteroidota</taxon>
        <taxon>Flavobacteriia</taxon>
        <taxon>Flavobacteriales</taxon>
        <taxon>Flavobacteriaceae</taxon>
        <taxon>Flagellimonas</taxon>
    </lineage>
</organism>
<accession>A0A5C8V7U7</accession>
<dbReference type="EMBL" id="VRUR01000001">
    <property type="protein sequence ID" value="TXN37426.1"/>
    <property type="molecule type" value="Genomic_DNA"/>
</dbReference>
<evidence type="ECO:0000259" key="4">
    <source>
        <dbReference type="Pfam" id="PF25967"/>
    </source>
</evidence>
<evidence type="ECO:0000256" key="1">
    <source>
        <dbReference type="ARBA" id="ARBA00009477"/>
    </source>
</evidence>
<dbReference type="InterPro" id="IPR058792">
    <property type="entry name" value="Beta-barrel_RND_2"/>
</dbReference>
<evidence type="ECO:0000259" key="5">
    <source>
        <dbReference type="Pfam" id="PF25973"/>
    </source>
</evidence>
<evidence type="ECO:0000313" key="7">
    <source>
        <dbReference type="Proteomes" id="UP000321456"/>
    </source>
</evidence>
<dbReference type="InterPro" id="IPR058648">
    <property type="entry name" value="HH_CzcB-like"/>
</dbReference>
<dbReference type="PRINTS" id="PR01490">
    <property type="entry name" value="RTXTOXIND"/>
</dbReference>
<dbReference type="Gene3D" id="1.10.287.470">
    <property type="entry name" value="Helix hairpin bin"/>
    <property type="match status" value="1"/>
</dbReference>
<proteinExistence type="inferred from homology"/>
<dbReference type="RefSeq" id="WP_147741339.1">
    <property type="nucleotide sequence ID" value="NZ_VRUR01000001.1"/>
</dbReference>
<feature type="domain" description="Multidrug resistance protein MdtA-like C-terminal permuted SH3" evidence="4">
    <location>
        <begin position="311"/>
        <end position="376"/>
    </location>
</feature>
<reference evidence="6 7" key="1">
    <citation type="submission" date="2019-08" db="EMBL/GenBank/DDBJ databases">
        <title>Professor.</title>
        <authorList>
            <person name="Park J.S."/>
        </authorList>
    </citation>
    <scope>NUCLEOTIDE SEQUENCE [LARGE SCALE GENOMIC DNA]</scope>
    <source>
        <strain evidence="6 7">176CP5-101</strain>
    </source>
</reference>
<dbReference type="Gene3D" id="2.40.30.170">
    <property type="match status" value="1"/>
</dbReference>
<evidence type="ECO:0000259" key="3">
    <source>
        <dbReference type="Pfam" id="PF25954"/>
    </source>
</evidence>
<dbReference type="GO" id="GO:1990281">
    <property type="term" value="C:efflux pump complex"/>
    <property type="evidence" value="ECO:0007669"/>
    <property type="project" value="TreeGrafter"/>
</dbReference>
<dbReference type="Pfam" id="PF25973">
    <property type="entry name" value="BSH_CzcB"/>
    <property type="match status" value="1"/>
</dbReference>